<organism evidence="3 4">
    <name type="scientific">Polychaeton citri CBS 116435</name>
    <dbReference type="NCBI Taxonomy" id="1314669"/>
    <lineage>
        <taxon>Eukaryota</taxon>
        <taxon>Fungi</taxon>
        <taxon>Dikarya</taxon>
        <taxon>Ascomycota</taxon>
        <taxon>Pezizomycotina</taxon>
        <taxon>Dothideomycetes</taxon>
        <taxon>Dothideomycetidae</taxon>
        <taxon>Capnodiales</taxon>
        <taxon>Capnodiaceae</taxon>
        <taxon>Polychaeton</taxon>
    </lineage>
</organism>
<dbReference type="PROSITE" id="PS50330">
    <property type="entry name" value="UIM"/>
    <property type="match status" value="1"/>
</dbReference>
<feature type="region of interest" description="Disordered" evidence="2">
    <location>
        <begin position="428"/>
        <end position="543"/>
    </location>
</feature>
<dbReference type="AlphaFoldDB" id="A0A9P4UIP4"/>
<feature type="compositionally biased region" description="Basic and acidic residues" evidence="2">
    <location>
        <begin position="523"/>
        <end position="543"/>
    </location>
</feature>
<name>A0A9P4UIP4_9PEZI</name>
<feature type="compositionally biased region" description="Low complexity" evidence="2">
    <location>
        <begin position="486"/>
        <end position="500"/>
    </location>
</feature>
<feature type="compositionally biased region" description="Acidic residues" evidence="2">
    <location>
        <begin position="83"/>
        <end position="114"/>
    </location>
</feature>
<evidence type="ECO:0000256" key="2">
    <source>
        <dbReference type="SAM" id="MobiDB-lite"/>
    </source>
</evidence>
<feature type="coiled-coil region" evidence="1">
    <location>
        <begin position="341"/>
        <end position="368"/>
    </location>
</feature>
<comment type="caution">
    <text evidence="3">The sequence shown here is derived from an EMBL/GenBank/DDBJ whole genome shotgun (WGS) entry which is preliminary data.</text>
</comment>
<proteinExistence type="predicted"/>
<dbReference type="InterPro" id="IPR003903">
    <property type="entry name" value="UIM_dom"/>
</dbReference>
<evidence type="ECO:0000313" key="4">
    <source>
        <dbReference type="Proteomes" id="UP000799441"/>
    </source>
</evidence>
<protein>
    <submittedName>
        <fullName evidence="3">Uncharacterized protein</fullName>
    </submittedName>
</protein>
<sequence>MCKLAKFHYTCQHTAGPQILLCHTALANGGQRCGNINGAVEDVYEPALCPGCVAGQQTQQPYQAFPQATGNQKYEESSSGKEDSDEDEDEDDDSNDDGEEGEEEGEDGDDEESEVSSFAETKAPANRRFADVNTPATILEESERGSGFREPPAVAPGAQGQGISPGGGYSAQGFTHLQVPGGVQAGFRGQPSQKQTQGFGASAAPEMRCTGLQPPQFPFQPHVQQQKQQQQHWHSQKLPSGQSRNPVFESAKGSSGVQTQGCPPGYAQAQPQTSVPLLAPSMPQMQGQSPSPFGINQTQSRYPVAQPAQSGSHAQAQHVPLATSDRCSIASRVSLRRVKKNLGLEAELTRLQLEASELEHEQADADLQRAIAVSLAEDEQRSLEEAISASMSDAFAWERRAEEEVRVAALRDYVDGLRRENEAKRREAGILGSRSTSGKGKGKATVGRQTSRYDGSSVVGSSTAATTLRPTSTATSGHEPAHRHAASTSSRHTTIRSTASEPLAKSERSPSPPISIGTASKQRSQEESRRQDRFNRMKDEIDS</sequence>
<gene>
    <name evidence="3" type="ORF">K431DRAFT_162245</name>
</gene>
<dbReference type="EMBL" id="MU003852">
    <property type="protein sequence ID" value="KAF2717087.1"/>
    <property type="molecule type" value="Genomic_DNA"/>
</dbReference>
<accession>A0A9P4UIP4</accession>
<feature type="compositionally biased region" description="Polar residues" evidence="2">
    <location>
        <begin position="190"/>
        <end position="199"/>
    </location>
</feature>
<feature type="compositionally biased region" description="Low complexity" evidence="2">
    <location>
        <begin position="219"/>
        <end position="232"/>
    </location>
</feature>
<feature type="compositionally biased region" description="Polar residues" evidence="2">
    <location>
        <begin position="283"/>
        <end position="298"/>
    </location>
</feature>
<feature type="compositionally biased region" description="Gly residues" evidence="2">
    <location>
        <begin position="159"/>
        <end position="170"/>
    </location>
</feature>
<evidence type="ECO:0000313" key="3">
    <source>
        <dbReference type="EMBL" id="KAF2717087.1"/>
    </source>
</evidence>
<feature type="compositionally biased region" description="Polar residues" evidence="2">
    <location>
        <begin position="252"/>
        <end position="261"/>
    </location>
</feature>
<feature type="compositionally biased region" description="Basic and acidic residues" evidence="2">
    <location>
        <begin position="73"/>
        <end position="82"/>
    </location>
</feature>
<keyword evidence="1" id="KW-0175">Coiled coil</keyword>
<reference evidence="3" key="1">
    <citation type="journal article" date="2020" name="Stud. Mycol.">
        <title>101 Dothideomycetes genomes: a test case for predicting lifestyles and emergence of pathogens.</title>
        <authorList>
            <person name="Haridas S."/>
            <person name="Albert R."/>
            <person name="Binder M."/>
            <person name="Bloem J."/>
            <person name="Labutti K."/>
            <person name="Salamov A."/>
            <person name="Andreopoulos B."/>
            <person name="Baker S."/>
            <person name="Barry K."/>
            <person name="Bills G."/>
            <person name="Bluhm B."/>
            <person name="Cannon C."/>
            <person name="Castanera R."/>
            <person name="Culley D."/>
            <person name="Daum C."/>
            <person name="Ezra D."/>
            <person name="Gonzalez J."/>
            <person name="Henrissat B."/>
            <person name="Kuo A."/>
            <person name="Liang C."/>
            <person name="Lipzen A."/>
            <person name="Lutzoni F."/>
            <person name="Magnuson J."/>
            <person name="Mondo S."/>
            <person name="Nolan M."/>
            <person name="Ohm R."/>
            <person name="Pangilinan J."/>
            <person name="Park H.-J."/>
            <person name="Ramirez L."/>
            <person name="Alfaro M."/>
            <person name="Sun H."/>
            <person name="Tritt A."/>
            <person name="Yoshinaga Y."/>
            <person name="Zwiers L.-H."/>
            <person name="Turgeon B."/>
            <person name="Goodwin S."/>
            <person name="Spatafora J."/>
            <person name="Crous P."/>
            <person name="Grigoriev I."/>
        </authorList>
    </citation>
    <scope>NUCLEOTIDE SEQUENCE</scope>
    <source>
        <strain evidence="3">CBS 116435</strain>
    </source>
</reference>
<dbReference type="Proteomes" id="UP000799441">
    <property type="component" value="Unassembled WGS sequence"/>
</dbReference>
<feature type="region of interest" description="Disordered" evidence="2">
    <location>
        <begin position="66"/>
        <end position="298"/>
    </location>
</feature>
<feature type="compositionally biased region" description="Low complexity" evidence="2">
    <location>
        <begin position="455"/>
        <end position="467"/>
    </location>
</feature>
<keyword evidence="4" id="KW-1185">Reference proteome</keyword>
<evidence type="ECO:0000256" key="1">
    <source>
        <dbReference type="SAM" id="Coils"/>
    </source>
</evidence>